<dbReference type="Gene3D" id="2.60.120.10">
    <property type="entry name" value="Jelly Rolls"/>
    <property type="match status" value="1"/>
</dbReference>
<evidence type="ECO:0000256" key="2">
    <source>
        <dbReference type="ARBA" id="ARBA00022833"/>
    </source>
</evidence>
<dbReference type="GO" id="GO:0046872">
    <property type="term" value="F:metal ion binding"/>
    <property type="evidence" value="ECO:0007669"/>
    <property type="project" value="UniProtKB-KW"/>
</dbReference>
<dbReference type="InterPro" id="IPR051804">
    <property type="entry name" value="Carb_Metab_Reg_Kinase/Isom"/>
</dbReference>
<keyword evidence="2" id="KW-0862">Zinc</keyword>
<protein>
    <recommendedName>
        <fullName evidence="4">Mannose-6-phosphate isomerase</fullName>
    </recommendedName>
</protein>
<proteinExistence type="predicted"/>
<dbReference type="PANTHER" id="PTHR42742">
    <property type="entry name" value="TRANSCRIPTIONAL REPRESSOR MPRA"/>
    <property type="match status" value="1"/>
</dbReference>
<dbReference type="PANTHER" id="PTHR42742:SF3">
    <property type="entry name" value="FRUCTOKINASE"/>
    <property type="match status" value="1"/>
</dbReference>
<name>X1LQV3_9ZZZZ</name>
<organism evidence="3">
    <name type="scientific">marine sediment metagenome</name>
    <dbReference type="NCBI Taxonomy" id="412755"/>
    <lineage>
        <taxon>unclassified sequences</taxon>
        <taxon>metagenomes</taxon>
        <taxon>ecological metagenomes</taxon>
    </lineage>
</organism>
<evidence type="ECO:0000313" key="3">
    <source>
        <dbReference type="EMBL" id="GAI08196.1"/>
    </source>
</evidence>
<keyword evidence="1" id="KW-0479">Metal-binding</keyword>
<comment type="caution">
    <text evidence="3">The sequence shown here is derived from an EMBL/GenBank/DDBJ whole genome shotgun (WGS) entry which is preliminary data.</text>
</comment>
<feature type="non-terminal residue" evidence="3">
    <location>
        <position position="1"/>
    </location>
</feature>
<dbReference type="EMBL" id="BARV01012807">
    <property type="protein sequence ID" value="GAI08196.1"/>
    <property type="molecule type" value="Genomic_DNA"/>
</dbReference>
<dbReference type="CDD" id="cd07010">
    <property type="entry name" value="cupin_PMI_type_I_N_bac"/>
    <property type="match status" value="1"/>
</dbReference>
<dbReference type="InterPro" id="IPR011051">
    <property type="entry name" value="RmlC_Cupin_sf"/>
</dbReference>
<dbReference type="InterPro" id="IPR014710">
    <property type="entry name" value="RmlC-like_jellyroll"/>
</dbReference>
<evidence type="ECO:0000256" key="1">
    <source>
        <dbReference type="ARBA" id="ARBA00022723"/>
    </source>
</evidence>
<reference evidence="3" key="1">
    <citation type="journal article" date="2014" name="Front. Microbiol.">
        <title>High frequency of phylogenetically diverse reductive dehalogenase-homologous genes in deep subseafloor sedimentary metagenomes.</title>
        <authorList>
            <person name="Kawai M."/>
            <person name="Futagami T."/>
            <person name="Toyoda A."/>
            <person name="Takaki Y."/>
            <person name="Nishi S."/>
            <person name="Hori S."/>
            <person name="Arai W."/>
            <person name="Tsubouchi T."/>
            <person name="Morono Y."/>
            <person name="Uchiyama I."/>
            <person name="Ito T."/>
            <person name="Fujiyama A."/>
            <person name="Inagaki F."/>
            <person name="Takami H."/>
        </authorList>
    </citation>
    <scope>NUCLEOTIDE SEQUENCE</scope>
    <source>
        <strain evidence="3">Expedition CK06-06</strain>
    </source>
</reference>
<dbReference type="AlphaFoldDB" id="X1LQV3"/>
<accession>X1LQV3</accession>
<evidence type="ECO:0008006" key="4">
    <source>
        <dbReference type="Google" id="ProtNLM"/>
    </source>
</evidence>
<sequence>ACLNERDETGKTEAWYVIWAKPGAQLVCGLKEDINRNILKEAIKSKKIEDYLNYITINKGDLIFLPPCTVHTIMGDVILTEIQQNSDLTYRIYDWGRIDKYGKSRELHIDKK</sequence>
<gene>
    <name evidence="3" type="ORF">S06H3_23528</name>
</gene>
<dbReference type="SUPFAM" id="SSF51182">
    <property type="entry name" value="RmlC-like cupins"/>
    <property type="match status" value="1"/>
</dbReference>